<gene>
    <name evidence="1" type="ORF">GCM10008985_06480</name>
    <name evidence="2" type="ORF">MUK72_05550</name>
</gene>
<name>A0AAV3SCE4_HALDO</name>
<reference evidence="1" key="1">
    <citation type="journal article" date="2014" name="Int. J. Syst. Evol. Microbiol.">
        <title>Complete genome sequence of Corynebacterium casei LMG S-19264T (=DSM 44701T), isolated from a smear-ripened cheese.</title>
        <authorList>
            <consortium name="US DOE Joint Genome Institute (JGI-PGF)"/>
            <person name="Walter F."/>
            <person name="Albersmeier A."/>
            <person name="Kalinowski J."/>
            <person name="Ruckert C."/>
        </authorList>
    </citation>
    <scope>NUCLEOTIDE SEQUENCE</scope>
    <source>
        <strain evidence="1">JCM 12289</strain>
    </source>
</reference>
<evidence type="ECO:0000313" key="4">
    <source>
        <dbReference type="Proteomes" id="UP001500962"/>
    </source>
</evidence>
<dbReference type="Pfam" id="PF25212">
    <property type="entry name" value="HVO_A0114"/>
    <property type="match status" value="1"/>
</dbReference>
<dbReference type="EMBL" id="BAAADN010000009">
    <property type="protein sequence ID" value="GAA0453416.1"/>
    <property type="molecule type" value="Genomic_DNA"/>
</dbReference>
<reference evidence="1" key="3">
    <citation type="submission" date="2023-12" db="EMBL/GenBank/DDBJ databases">
        <authorList>
            <person name="Sun Q."/>
            <person name="Inoue M."/>
        </authorList>
    </citation>
    <scope>NUCLEOTIDE SEQUENCE</scope>
    <source>
        <strain evidence="1">JCM 12289</strain>
    </source>
</reference>
<evidence type="ECO:0000313" key="1">
    <source>
        <dbReference type="EMBL" id="GAA0453416.1"/>
    </source>
</evidence>
<dbReference type="Gene3D" id="1.10.10.10">
    <property type="entry name" value="Winged helix-like DNA-binding domain superfamily/Winged helix DNA-binding domain"/>
    <property type="match status" value="1"/>
</dbReference>
<dbReference type="Proteomes" id="UP000830542">
    <property type="component" value="Chromosome"/>
</dbReference>
<dbReference type="AlphaFoldDB" id="A0AAV3SCE4"/>
<organism evidence="1 4">
    <name type="scientific">Halococcus dombrowskii</name>
    <dbReference type="NCBI Taxonomy" id="179637"/>
    <lineage>
        <taxon>Archaea</taxon>
        <taxon>Methanobacteriati</taxon>
        <taxon>Methanobacteriota</taxon>
        <taxon>Stenosarchaea group</taxon>
        <taxon>Halobacteria</taxon>
        <taxon>Halobacteriales</taxon>
        <taxon>Halococcaceae</taxon>
        <taxon>Halococcus</taxon>
    </lineage>
</organism>
<sequence>MANTGPNDDEPTRTMHIRFGRGNADRVEETLKALDRGEMPDPYFERVYRDEENLHRVTRPRNLELLRTLANEQPESIRETARLVERDVRQVHRNLTELEELGLVEFDDDGRSKQPSVWYDEIAVKLELTTNDETNSNGVVEA</sequence>
<dbReference type="InterPro" id="IPR036390">
    <property type="entry name" value="WH_DNA-bd_sf"/>
</dbReference>
<proteinExistence type="predicted"/>
<accession>A0AAV3SCE4</accession>
<reference evidence="2" key="2">
    <citation type="submission" date="2022-04" db="EMBL/GenBank/DDBJ databases">
        <title>Sequencing and genomic assembly of Halococcus dombrowskii.</title>
        <authorList>
            <person name="Lim S.W."/>
            <person name="MacLea K.S."/>
        </authorList>
    </citation>
    <scope>NUCLEOTIDE SEQUENCE</scope>
    <source>
        <strain evidence="2">H4</strain>
    </source>
</reference>
<dbReference type="KEGG" id="hdo:MUK72_05550"/>
<dbReference type="RefSeq" id="WP_244704661.1">
    <property type="nucleotide sequence ID" value="NZ_BAAADN010000009.1"/>
</dbReference>
<dbReference type="SUPFAM" id="SSF46785">
    <property type="entry name" value="Winged helix' DNA-binding domain"/>
    <property type="match status" value="1"/>
</dbReference>
<evidence type="ECO:0000313" key="2">
    <source>
        <dbReference type="EMBL" id="UOO96175.1"/>
    </source>
</evidence>
<protein>
    <submittedName>
        <fullName evidence="2">Transcriptional regulator</fullName>
    </submittedName>
</protein>
<dbReference type="GeneID" id="71761292"/>
<evidence type="ECO:0000313" key="3">
    <source>
        <dbReference type="Proteomes" id="UP000830542"/>
    </source>
</evidence>
<keyword evidence="3" id="KW-1185">Reference proteome</keyword>
<dbReference type="InterPro" id="IPR036388">
    <property type="entry name" value="WH-like_DNA-bd_sf"/>
</dbReference>
<dbReference type="Proteomes" id="UP001500962">
    <property type="component" value="Unassembled WGS sequence"/>
</dbReference>
<dbReference type="EMBL" id="CP095005">
    <property type="protein sequence ID" value="UOO96175.1"/>
    <property type="molecule type" value="Genomic_DNA"/>
</dbReference>